<keyword evidence="2" id="KW-0812">Transmembrane</keyword>
<reference evidence="3" key="1">
    <citation type="submission" date="2024-01" db="EMBL/GenBank/DDBJ databases">
        <authorList>
            <person name="Webb A."/>
        </authorList>
    </citation>
    <scope>NUCLEOTIDE SEQUENCE</scope>
    <source>
        <strain evidence="3">Pm1</strain>
    </source>
</reference>
<evidence type="ECO:0008006" key="5">
    <source>
        <dbReference type="Google" id="ProtNLM"/>
    </source>
</evidence>
<proteinExistence type="predicted"/>
<evidence type="ECO:0000256" key="2">
    <source>
        <dbReference type="SAM" id="Phobius"/>
    </source>
</evidence>
<feature type="region of interest" description="Disordered" evidence="1">
    <location>
        <begin position="1"/>
        <end position="32"/>
    </location>
</feature>
<dbReference type="AlphaFoldDB" id="A0AAV1TVW9"/>
<dbReference type="EMBL" id="CAKLBY020000092">
    <property type="protein sequence ID" value="CAK7925883.1"/>
    <property type="molecule type" value="Genomic_DNA"/>
</dbReference>
<comment type="caution">
    <text evidence="3">The sequence shown here is derived from an EMBL/GenBank/DDBJ whole genome shotgun (WGS) entry which is preliminary data.</text>
</comment>
<feature type="transmembrane region" description="Helical" evidence="2">
    <location>
        <begin position="40"/>
        <end position="59"/>
    </location>
</feature>
<organism evidence="3 4">
    <name type="scientific">Peronospora matthiolae</name>
    <dbReference type="NCBI Taxonomy" id="2874970"/>
    <lineage>
        <taxon>Eukaryota</taxon>
        <taxon>Sar</taxon>
        <taxon>Stramenopiles</taxon>
        <taxon>Oomycota</taxon>
        <taxon>Peronosporomycetes</taxon>
        <taxon>Peronosporales</taxon>
        <taxon>Peronosporaceae</taxon>
        <taxon>Peronospora</taxon>
    </lineage>
</organism>
<evidence type="ECO:0000256" key="1">
    <source>
        <dbReference type="SAM" id="MobiDB-lite"/>
    </source>
</evidence>
<gene>
    <name evidence="3" type="ORF">PM001_LOCUS11033</name>
</gene>
<accession>A0AAV1TVW9</accession>
<feature type="transmembrane region" description="Helical" evidence="2">
    <location>
        <begin position="79"/>
        <end position="104"/>
    </location>
</feature>
<evidence type="ECO:0000313" key="3">
    <source>
        <dbReference type="EMBL" id="CAK7925883.1"/>
    </source>
</evidence>
<feature type="compositionally biased region" description="Basic and acidic residues" evidence="1">
    <location>
        <begin position="9"/>
        <end position="29"/>
    </location>
</feature>
<sequence>MARNVGKAKTSEEKTKVAEDTSEVIKDGARMGGDSKQPPFMVRGLVVGVTSYLAHTVWTKRKMLTDTWYTEEQTDTERLLVTSFEYMCSMGLIFFIGLIVGVACRRGAKLAKGLMKTE</sequence>
<protein>
    <recommendedName>
        <fullName evidence="5">DUF4235 domain-containing protein</fullName>
    </recommendedName>
</protein>
<dbReference type="Proteomes" id="UP001162060">
    <property type="component" value="Unassembled WGS sequence"/>
</dbReference>
<keyword evidence="2" id="KW-1133">Transmembrane helix</keyword>
<evidence type="ECO:0000313" key="4">
    <source>
        <dbReference type="Proteomes" id="UP001162060"/>
    </source>
</evidence>
<name>A0AAV1TVW9_9STRA</name>
<keyword evidence="2" id="KW-0472">Membrane</keyword>